<protein>
    <submittedName>
        <fullName evidence="8">RNA polymerase sigma factor SigM</fullName>
    </submittedName>
</protein>
<dbReference type="RefSeq" id="WP_045273117.1">
    <property type="nucleotide sequence ID" value="NZ_JYIX01000038.1"/>
</dbReference>
<dbReference type="InterPro" id="IPR014284">
    <property type="entry name" value="RNA_pol_sigma-70_dom"/>
</dbReference>
<keyword evidence="4" id="KW-0804">Transcription</keyword>
<gene>
    <name evidence="8" type="primary">sigM</name>
    <name evidence="8" type="ORF">RS86_03067</name>
</gene>
<dbReference type="InterPro" id="IPR013324">
    <property type="entry name" value="RNA_pol_sigma_r3/r4-like"/>
</dbReference>
<dbReference type="InterPro" id="IPR013249">
    <property type="entry name" value="RNA_pol_sigma70_r4_t2"/>
</dbReference>
<comment type="caution">
    <text evidence="8">The sequence shown here is derived from an EMBL/GenBank/DDBJ whole genome shotgun (WGS) entry which is preliminary data.</text>
</comment>
<keyword evidence="2" id="KW-0805">Transcription regulation</keyword>
<dbReference type="GO" id="GO:0016987">
    <property type="term" value="F:sigma factor activity"/>
    <property type="evidence" value="ECO:0007669"/>
    <property type="project" value="UniProtKB-KW"/>
</dbReference>
<reference evidence="8 9" key="1">
    <citation type="submission" date="2015-02" db="EMBL/GenBank/DDBJ databases">
        <title>Draft genome sequences of ten Microbacterium spp. with emphasis on heavy metal contaminated environments.</title>
        <authorList>
            <person name="Corretto E."/>
        </authorList>
    </citation>
    <scope>NUCLEOTIDE SEQUENCE [LARGE SCALE GENOMIC DNA]</scope>
    <source>
        <strain evidence="8 9">ARN176</strain>
    </source>
</reference>
<dbReference type="PATRIC" id="fig|582680.6.peg.3143"/>
<organism evidence="8 9">
    <name type="scientific">Microbacterium azadirachtae</name>
    <dbReference type="NCBI Taxonomy" id="582680"/>
    <lineage>
        <taxon>Bacteria</taxon>
        <taxon>Bacillati</taxon>
        <taxon>Actinomycetota</taxon>
        <taxon>Actinomycetes</taxon>
        <taxon>Micrococcales</taxon>
        <taxon>Microbacteriaceae</taxon>
        <taxon>Microbacterium</taxon>
    </lineage>
</organism>
<dbReference type="SUPFAM" id="SSF88946">
    <property type="entry name" value="Sigma2 domain of RNA polymerase sigma factors"/>
    <property type="match status" value="1"/>
</dbReference>
<dbReference type="PANTHER" id="PTHR43133">
    <property type="entry name" value="RNA POLYMERASE ECF-TYPE SIGMA FACTO"/>
    <property type="match status" value="1"/>
</dbReference>
<dbReference type="NCBIfam" id="TIGR02937">
    <property type="entry name" value="sigma70-ECF"/>
    <property type="match status" value="1"/>
</dbReference>
<evidence type="ECO:0000313" key="8">
    <source>
        <dbReference type="EMBL" id="KJL31787.1"/>
    </source>
</evidence>
<evidence type="ECO:0000256" key="5">
    <source>
        <dbReference type="SAM" id="MobiDB-lite"/>
    </source>
</evidence>
<proteinExistence type="inferred from homology"/>
<feature type="domain" description="RNA polymerase sigma-70 region 2" evidence="6">
    <location>
        <begin position="17"/>
        <end position="77"/>
    </location>
</feature>
<dbReference type="EMBL" id="JYIX01000038">
    <property type="protein sequence ID" value="KJL31787.1"/>
    <property type="molecule type" value="Genomic_DNA"/>
</dbReference>
<name>A0A0F0LF00_9MICO</name>
<dbReference type="AlphaFoldDB" id="A0A0F0LF00"/>
<dbReference type="InterPro" id="IPR007627">
    <property type="entry name" value="RNA_pol_sigma70_r2"/>
</dbReference>
<evidence type="ECO:0000259" key="7">
    <source>
        <dbReference type="Pfam" id="PF08281"/>
    </source>
</evidence>
<dbReference type="Pfam" id="PF04542">
    <property type="entry name" value="Sigma70_r2"/>
    <property type="match status" value="1"/>
</dbReference>
<dbReference type="SUPFAM" id="SSF88659">
    <property type="entry name" value="Sigma3 and sigma4 domains of RNA polymerase sigma factors"/>
    <property type="match status" value="1"/>
</dbReference>
<dbReference type="Gene3D" id="1.10.10.10">
    <property type="entry name" value="Winged helix-like DNA-binding domain superfamily/Winged helix DNA-binding domain"/>
    <property type="match status" value="1"/>
</dbReference>
<dbReference type="InterPro" id="IPR039425">
    <property type="entry name" value="RNA_pol_sigma-70-like"/>
</dbReference>
<keyword evidence="9" id="KW-1185">Reference proteome</keyword>
<evidence type="ECO:0000256" key="4">
    <source>
        <dbReference type="ARBA" id="ARBA00023163"/>
    </source>
</evidence>
<evidence type="ECO:0000256" key="3">
    <source>
        <dbReference type="ARBA" id="ARBA00023082"/>
    </source>
</evidence>
<dbReference type="PANTHER" id="PTHR43133:SF25">
    <property type="entry name" value="RNA POLYMERASE SIGMA FACTOR RFAY-RELATED"/>
    <property type="match status" value="1"/>
</dbReference>
<dbReference type="Pfam" id="PF08281">
    <property type="entry name" value="Sigma70_r4_2"/>
    <property type="match status" value="1"/>
</dbReference>
<dbReference type="Gene3D" id="1.10.1740.10">
    <property type="match status" value="1"/>
</dbReference>
<dbReference type="GO" id="GO:0003677">
    <property type="term" value="F:DNA binding"/>
    <property type="evidence" value="ECO:0007669"/>
    <property type="project" value="InterPro"/>
</dbReference>
<evidence type="ECO:0000256" key="1">
    <source>
        <dbReference type="ARBA" id="ARBA00010641"/>
    </source>
</evidence>
<dbReference type="InterPro" id="IPR036388">
    <property type="entry name" value="WH-like_DNA-bd_sf"/>
</dbReference>
<evidence type="ECO:0000256" key="2">
    <source>
        <dbReference type="ARBA" id="ARBA00023015"/>
    </source>
</evidence>
<dbReference type="CDD" id="cd06171">
    <property type="entry name" value="Sigma70_r4"/>
    <property type="match status" value="1"/>
</dbReference>
<dbReference type="InterPro" id="IPR013325">
    <property type="entry name" value="RNA_pol_sigma_r2"/>
</dbReference>
<keyword evidence="3" id="KW-0731">Sigma factor</keyword>
<sequence>MNEPDRLTAALNASGSDLLAYFLRRVERDDAADLLGETMVTAWRRVADLPVEAESARMWLFGVARGVLRNYARGKRRQWALADRLRDRLHQEALPPADQGVDVRDAIERLPSDLTEIIRLVHWEQLSLVECSTLLGIPASTARGRYQRARQQLRVLLDPQTPGTLARDDRRSTDNSTPSELLARQKGSGR</sequence>
<accession>A0A0F0LF00</accession>
<dbReference type="STRING" id="582680.RS86_03067"/>
<dbReference type="GO" id="GO:0006352">
    <property type="term" value="P:DNA-templated transcription initiation"/>
    <property type="evidence" value="ECO:0007669"/>
    <property type="project" value="InterPro"/>
</dbReference>
<evidence type="ECO:0000259" key="6">
    <source>
        <dbReference type="Pfam" id="PF04542"/>
    </source>
</evidence>
<evidence type="ECO:0000313" key="9">
    <source>
        <dbReference type="Proteomes" id="UP000033740"/>
    </source>
</evidence>
<comment type="similarity">
    <text evidence="1">Belongs to the sigma-70 factor family. ECF subfamily.</text>
</comment>
<feature type="region of interest" description="Disordered" evidence="5">
    <location>
        <begin position="160"/>
        <end position="190"/>
    </location>
</feature>
<dbReference type="Proteomes" id="UP000033740">
    <property type="component" value="Unassembled WGS sequence"/>
</dbReference>
<feature type="domain" description="RNA polymerase sigma factor 70 region 4 type 2" evidence="7">
    <location>
        <begin position="103"/>
        <end position="153"/>
    </location>
</feature>